<dbReference type="Proteomes" id="UP001207930">
    <property type="component" value="Unassembled WGS sequence"/>
</dbReference>
<feature type="domain" description="PDZ" evidence="3">
    <location>
        <begin position="64"/>
        <end position="134"/>
    </location>
</feature>
<dbReference type="InterPro" id="IPR001478">
    <property type="entry name" value="PDZ"/>
</dbReference>
<dbReference type="SMART" id="SM00228">
    <property type="entry name" value="PDZ"/>
    <property type="match status" value="1"/>
</dbReference>
<gene>
    <name evidence="4" type="ORF">OKA04_01290</name>
</gene>
<protein>
    <submittedName>
        <fullName evidence="4">PDZ domain-containing protein</fullName>
    </submittedName>
</protein>
<keyword evidence="1" id="KW-0175">Coiled coil</keyword>
<evidence type="ECO:0000256" key="2">
    <source>
        <dbReference type="SAM" id="MobiDB-lite"/>
    </source>
</evidence>
<dbReference type="Pfam" id="PF17820">
    <property type="entry name" value="PDZ_6"/>
    <property type="match status" value="1"/>
</dbReference>
<sequence length="192" mass="21118">MLPHAGRPAAPFSRVLTRGERNALIEVQRIEHAEAGQATWLGLLDHAFTSPVKSWIIGVIADPISSGDAEAKVRGLLVRDVVPSSPAHRAGLRRNDVILRVNGNPVATQDELSKCVQDAGNSGHSVNLEWLRRSDPHSAVIKPEGGPPKPTASAQDPDQLRIEELEKRQKLQQQEIDELRQEIQKLKDKPGR</sequence>
<keyword evidence="5" id="KW-1185">Reference proteome</keyword>
<reference evidence="4 5" key="1">
    <citation type="submission" date="2022-10" db="EMBL/GenBank/DDBJ databases">
        <title>Luteolibacter flavescens strain MCCC 1K03193, whole genome shotgun sequencing project.</title>
        <authorList>
            <person name="Zhao G."/>
            <person name="Shen L."/>
        </authorList>
    </citation>
    <scope>NUCLEOTIDE SEQUENCE [LARGE SCALE GENOMIC DNA]</scope>
    <source>
        <strain evidence="4 5">MCCC 1K03193</strain>
    </source>
</reference>
<evidence type="ECO:0000313" key="4">
    <source>
        <dbReference type="EMBL" id="MCW1883343.1"/>
    </source>
</evidence>
<dbReference type="PROSITE" id="PS50106">
    <property type="entry name" value="PDZ"/>
    <property type="match status" value="1"/>
</dbReference>
<organism evidence="4 5">
    <name type="scientific">Luteolibacter flavescens</name>
    <dbReference type="NCBI Taxonomy" id="1859460"/>
    <lineage>
        <taxon>Bacteria</taxon>
        <taxon>Pseudomonadati</taxon>
        <taxon>Verrucomicrobiota</taxon>
        <taxon>Verrucomicrobiia</taxon>
        <taxon>Verrucomicrobiales</taxon>
        <taxon>Verrucomicrobiaceae</taxon>
        <taxon>Luteolibacter</taxon>
    </lineage>
</organism>
<dbReference type="InterPro" id="IPR036034">
    <property type="entry name" value="PDZ_sf"/>
</dbReference>
<evidence type="ECO:0000256" key="1">
    <source>
        <dbReference type="SAM" id="Coils"/>
    </source>
</evidence>
<dbReference type="Gene3D" id="2.30.42.10">
    <property type="match status" value="1"/>
</dbReference>
<evidence type="ECO:0000259" key="3">
    <source>
        <dbReference type="PROSITE" id="PS50106"/>
    </source>
</evidence>
<evidence type="ECO:0000313" key="5">
    <source>
        <dbReference type="Proteomes" id="UP001207930"/>
    </source>
</evidence>
<dbReference type="EMBL" id="JAPDDS010000001">
    <property type="protein sequence ID" value="MCW1883343.1"/>
    <property type="molecule type" value="Genomic_DNA"/>
</dbReference>
<proteinExistence type="predicted"/>
<name>A0ABT3FIF9_9BACT</name>
<feature type="region of interest" description="Disordered" evidence="2">
    <location>
        <begin position="138"/>
        <end position="158"/>
    </location>
</feature>
<dbReference type="InterPro" id="IPR041489">
    <property type="entry name" value="PDZ_6"/>
</dbReference>
<feature type="coiled-coil region" evidence="1">
    <location>
        <begin position="162"/>
        <end position="189"/>
    </location>
</feature>
<dbReference type="SUPFAM" id="SSF50156">
    <property type="entry name" value="PDZ domain-like"/>
    <property type="match status" value="1"/>
</dbReference>
<accession>A0ABT3FIF9</accession>
<comment type="caution">
    <text evidence="4">The sequence shown here is derived from an EMBL/GenBank/DDBJ whole genome shotgun (WGS) entry which is preliminary data.</text>
</comment>